<dbReference type="PANTHER" id="PTHR43105">
    <property type="entry name" value="RESPIRATORY NITRATE REDUCTASE"/>
    <property type="match status" value="1"/>
</dbReference>
<dbReference type="SMART" id="SM00926">
    <property type="entry name" value="Molybdop_Fe4S4"/>
    <property type="match status" value="1"/>
</dbReference>
<dbReference type="PROSITE" id="PS00643">
    <property type="entry name" value="COMPLEX1_75K_3"/>
    <property type="match status" value="1"/>
</dbReference>
<dbReference type="Pfam" id="PF00384">
    <property type="entry name" value="Molybdopterin"/>
    <property type="match status" value="1"/>
</dbReference>
<comment type="function">
    <text evidence="10">NDH-1 shuttles electrons from NADH, via FMN and iron-sulfur (Fe-S) centers, to quinones in the respiratory chain. Couples the redox reaction to proton translocation (for every two electrons transferred, four hydrogen ions are translocated across the cytoplasmic membrane), and thus conserves the redox energy in a proton gradient.</text>
</comment>
<dbReference type="InterPro" id="IPR001041">
    <property type="entry name" value="2Fe-2S_ferredoxin-type"/>
</dbReference>
<feature type="domain" description="4Fe-4S His(Cys)3-ligated-type" evidence="13">
    <location>
        <begin position="78"/>
        <end position="117"/>
    </location>
</feature>
<dbReference type="Pfam" id="PF22151">
    <property type="entry name" value="Fer4_NDSU1"/>
    <property type="match status" value="1"/>
</dbReference>
<dbReference type="InterPro" id="IPR010228">
    <property type="entry name" value="NADH_UbQ_OxRdtase_Gsu"/>
</dbReference>
<dbReference type="GO" id="GO:0016651">
    <property type="term" value="F:oxidoreductase activity, acting on NAD(P)H"/>
    <property type="evidence" value="ECO:0007669"/>
    <property type="project" value="InterPro"/>
</dbReference>
<dbReference type="SUPFAM" id="SSF54862">
    <property type="entry name" value="4Fe-4S ferredoxins"/>
    <property type="match status" value="1"/>
</dbReference>
<keyword evidence="4 10" id="KW-0479">Metal-binding</keyword>
<dbReference type="OrthoDB" id="5287732at2"/>
<sequence>MTQLFINDKEVEVAPGTSILEACREHGADVPYFCYHPELSVAANCRMCLVEVEGWGKPAASCCTPVSEGMKVITESESLSKDREMVMEYLLIHHPLDCPVCDQGGSCKLQDYAVEHGASKGRYAEHKRAAVNYELGPFVNTCMTRCIHCTRCVRFADEVAGTGDIGILNRSDHMNIAGIVEEALESELSGNLPDICPVGALLDKPSHDVSRPWEMSHHKSTCTQCPNGCDISIESRGDEVMRIRPIEDSPEPWICDRGRYVYDGFRSDNRILKPTARRDGALSEVSWDEAFEQASALLKGKRVGILFSPDWSIEGQMAIRLTRDALFPDAKVAYGLHRRDMRSFAFEEGFSMTTDQIENAEQVVVLGSDLRQRLPLLMQRLRKRGHAGKPVSRIGAMNYRTNMDINSDALVRPRDWPAVIARAMEQVSEVGKTAAGFDSWMAAVSGRHEAGKVLADALLADSCALLVGEEIRAHEDAAALIHGLDLLMRACGHAEADNDGRNLIPEGMNRQVLSATHGDVRVSAGDIFAAASSGELDALILIGSDPIGDGVFPSAAKAALAKVPLVQIGSISGEMAEYAAVQLPAAAYSEIEGTFVNMEGRIRVASNPIKSLGQERPLWKVMMRMIQVMGGDVPVVNLDELRATVAERLPELADVWAGGETDNVLIKPRRNRGIDFVPVECSDNFDLDVVSRYSMYREGMWARASELLSEAGRIHALDDVLVHPDTLAAKGLTAGEHKVRTFLGESTYHIGVREDVSPGVLFVGKRGVAGDLSDVSGASIEGGAS</sequence>
<keyword evidence="14" id="KW-0560">Oxidoreductase</keyword>
<dbReference type="PROSITE" id="PS51669">
    <property type="entry name" value="4FE4S_MOW_BIS_MGD"/>
    <property type="match status" value="1"/>
</dbReference>
<comment type="similarity">
    <text evidence="2 10">Belongs to the complex I 75 kDa subunit family.</text>
</comment>
<dbReference type="GO" id="GO:0051537">
    <property type="term" value="F:2 iron, 2 sulfur cluster binding"/>
    <property type="evidence" value="ECO:0007669"/>
    <property type="project" value="UniProtKB-UniRule"/>
</dbReference>
<comment type="cofactor">
    <cofactor evidence="10">
        <name>[2Fe-2S] cluster</name>
        <dbReference type="ChEBI" id="CHEBI:190135"/>
    </cofactor>
    <text evidence="10">Binds 1 [2Fe-2S] cluster per subunit.</text>
</comment>
<dbReference type="InterPro" id="IPR050123">
    <property type="entry name" value="Prok_molybdopt-oxidoreductase"/>
</dbReference>
<gene>
    <name evidence="14" type="ORF">MMIC_P1815</name>
</gene>
<name>A0A1L8CPJ1_9PROT</name>
<dbReference type="Gene3D" id="3.10.20.740">
    <property type="match status" value="1"/>
</dbReference>
<evidence type="ECO:0000259" key="13">
    <source>
        <dbReference type="PROSITE" id="PS51839"/>
    </source>
</evidence>
<evidence type="ECO:0000313" key="15">
    <source>
        <dbReference type="Proteomes" id="UP000231632"/>
    </source>
</evidence>
<dbReference type="PROSITE" id="PS51839">
    <property type="entry name" value="4FE4S_HC3"/>
    <property type="match status" value="1"/>
</dbReference>
<dbReference type="Proteomes" id="UP000231632">
    <property type="component" value="Unassembled WGS sequence"/>
</dbReference>
<comment type="caution">
    <text evidence="14">The sequence shown here is derived from an EMBL/GenBank/DDBJ whole genome shotgun (WGS) entry which is preliminary data.</text>
</comment>
<evidence type="ECO:0000256" key="10">
    <source>
        <dbReference type="RuleBase" id="RU003525"/>
    </source>
</evidence>
<evidence type="ECO:0000256" key="8">
    <source>
        <dbReference type="ARBA" id="ARBA00023027"/>
    </source>
</evidence>
<dbReference type="FunFam" id="3.10.20.740:FF:000001">
    <property type="entry name" value="NADH-quinone oxidoreductase subunit G"/>
    <property type="match status" value="1"/>
</dbReference>
<dbReference type="PANTHER" id="PTHR43105:SF13">
    <property type="entry name" value="NADH-UBIQUINONE OXIDOREDUCTASE 75 KDA SUBUNIT, MITOCHONDRIAL"/>
    <property type="match status" value="1"/>
</dbReference>
<dbReference type="GO" id="GO:0016020">
    <property type="term" value="C:membrane"/>
    <property type="evidence" value="ECO:0007669"/>
    <property type="project" value="InterPro"/>
</dbReference>
<evidence type="ECO:0000256" key="4">
    <source>
        <dbReference type="ARBA" id="ARBA00022723"/>
    </source>
</evidence>
<evidence type="ECO:0000256" key="2">
    <source>
        <dbReference type="ARBA" id="ARBA00005404"/>
    </source>
</evidence>
<comment type="catalytic activity">
    <reaction evidence="9 10">
        <text>a quinone + NADH + 5 H(+)(in) = a quinol + NAD(+) + 4 H(+)(out)</text>
        <dbReference type="Rhea" id="RHEA:57888"/>
        <dbReference type="ChEBI" id="CHEBI:15378"/>
        <dbReference type="ChEBI" id="CHEBI:24646"/>
        <dbReference type="ChEBI" id="CHEBI:57540"/>
        <dbReference type="ChEBI" id="CHEBI:57945"/>
        <dbReference type="ChEBI" id="CHEBI:132124"/>
    </reaction>
</comment>
<keyword evidence="15" id="KW-1185">Reference proteome</keyword>
<comment type="cofactor">
    <cofactor evidence="1 10">
        <name>[4Fe-4S] cluster</name>
        <dbReference type="ChEBI" id="CHEBI:49883"/>
    </cofactor>
</comment>
<dbReference type="STRING" id="1921010.MMIC_P1815"/>
<dbReference type="EMBL" id="BDFD01000016">
    <property type="protein sequence ID" value="GAV20840.1"/>
    <property type="molecule type" value="Genomic_DNA"/>
</dbReference>
<dbReference type="PROSITE" id="PS00642">
    <property type="entry name" value="COMPLEX1_75K_2"/>
    <property type="match status" value="1"/>
</dbReference>
<keyword evidence="6 10" id="KW-0408">Iron</keyword>
<evidence type="ECO:0000256" key="7">
    <source>
        <dbReference type="ARBA" id="ARBA00023014"/>
    </source>
</evidence>
<protein>
    <recommendedName>
        <fullName evidence="10">NADH-quinone oxidoreductase</fullName>
        <ecNumber evidence="10">7.1.1.-</ecNumber>
    </recommendedName>
</protein>
<keyword evidence="8 10" id="KW-0520">NAD</keyword>
<dbReference type="AlphaFoldDB" id="A0A1L8CPJ1"/>
<dbReference type="Pfam" id="PF13510">
    <property type="entry name" value="Fer2_4"/>
    <property type="match status" value="1"/>
</dbReference>
<reference evidence="14 15" key="1">
    <citation type="journal article" date="2017" name="Arch. Microbiol.">
        <title>Mariprofundus micogutta sp. nov., a novel iron-oxidizing zetaproteobacterium isolated from a deep-sea hydrothermal field at the Bayonnaise knoll of the Izu-Ogasawara arc, and a description of Mariprofundales ord. nov. and Zetaproteobacteria classis nov.</title>
        <authorList>
            <person name="Makita H."/>
            <person name="Tanaka E."/>
            <person name="Mitsunobu S."/>
            <person name="Miyazaki M."/>
            <person name="Nunoura T."/>
            <person name="Uematsu K."/>
            <person name="Takaki Y."/>
            <person name="Nishi S."/>
            <person name="Shimamura S."/>
            <person name="Takai K."/>
        </authorList>
    </citation>
    <scope>NUCLEOTIDE SEQUENCE [LARGE SCALE GENOMIC DNA]</scope>
    <source>
        <strain evidence="14 15">ET2</strain>
    </source>
</reference>
<evidence type="ECO:0000256" key="1">
    <source>
        <dbReference type="ARBA" id="ARBA00001966"/>
    </source>
</evidence>
<evidence type="ECO:0000256" key="5">
    <source>
        <dbReference type="ARBA" id="ARBA00022967"/>
    </source>
</evidence>
<dbReference type="CDD" id="cd00207">
    <property type="entry name" value="fer2"/>
    <property type="match status" value="1"/>
</dbReference>
<dbReference type="GO" id="GO:0008137">
    <property type="term" value="F:NADH dehydrogenase (ubiquinone) activity"/>
    <property type="evidence" value="ECO:0007669"/>
    <property type="project" value="UniProtKB-UniRule"/>
</dbReference>
<dbReference type="SUPFAM" id="SSF53706">
    <property type="entry name" value="Formate dehydrogenase/DMSO reductase, domains 1-3"/>
    <property type="match status" value="1"/>
</dbReference>
<dbReference type="PROSITE" id="PS00641">
    <property type="entry name" value="COMPLEX1_75K_1"/>
    <property type="match status" value="1"/>
</dbReference>
<dbReference type="PROSITE" id="PS51085">
    <property type="entry name" value="2FE2S_FER_2"/>
    <property type="match status" value="1"/>
</dbReference>
<keyword evidence="3 10" id="KW-0004">4Fe-4S</keyword>
<evidence type="ECO:0000259" key="12">
    <source>
        <dbReference type="PROSITE" id="PS51669"/>
    </source>
</evidence>
<dbReference type="GO" id="GO:0051539">
    <property type="term" value="F:4 iron, 4 sulfur cluster binding"/>
    <property type="evidence" value="ECO:0007669"/>
    <property type="project" value="UniProtKB-KW"/>
</dbReference>
<dbReference type="InterPro" id="IPR006656">
    <property type="entry name" value="Mopterin_OxRdtase"/>
</dbReference>
<proteinExistence type="inferred from homology"/>
<dbReference type="GO" id="GO:0046872">
    <property type="term" value="F:metal ion binding"/>
    <property type="evidence" value="ECO:0007669"/>
    <property type="project" value="UniProtKB-UniRule"/>
</dbReference>
<feature type="domain" description="4Fe-4S Mo/W bis-MGD-type" evidence="12">
    <location>
        <begin position="215"/>
        <end position="269"/>
    </location>
</feature>
<evidence type="ECO:0000256" key="9">
    <source>
        <dbReference type="ARBA" id="ARBA00047712"/>
    </source>
</evidence>
<dbReference type="InterPro" id="IPR054351">
    <property type="entry name" value="NADH_UbQ_OxRdtase_ferredoxin"/>
</dbReference>
<evidence type="ECO:0000313" key="14">
    <source>
        <dbReference type="EMBL" id="GAV20840.1"/>
    </source>
</evidence>
<dbReference type="RefSeq" id="WP_072660141.1">
    <property type="nucleotide sequence ID" value="NZ_BDFD01000016.1"/>
</dbReference>
<dbReference type="InterPro" id="IPR006963">
    <property type="entry name" value="Mopterin_OxRdtase_4Fe-4S_dom"/>
</dbReference>
<keyword evidence="5 10" id="KW-1278">Translocase</keyword>
<dbReference type="EC" id="7.1.1.-" evidence="10"/>
<dbReference type="NCBIfam" id="TIGR01973">
    <property type="entry name" value="NuoG"/>
    <property type="match status" value="1"/>
</dbReference>
<dbReference type="Gene3D" id="3.30.200.210">
    <property type="match status" value="1"/>
</dbReference>
<dbReference type="SMART" id="SM00929">
    <property type="entry name" value="NADH-G_4Fe-4S_3"/>
    <property type="match status" value="1"/>
</dbReference>
<dbReference type="SUPFAM" id="SSF54292">
    <property type="entry name" value="2Fe-2S ferredoxin-like"/>
    <property type="match status" value="1"/>
</dbReference>
<dbReference type="GO" id="GO:0048038">
    <property type="term" value="F:quinone binding"/>
    <property type="evidence" value="ECO:0007669"/>
    <property type="project" value="UniProtKB-UniRule"/>
</dbReference>
<dbReference type="FunFam" id="3.30.70.20:FF:000002">
    <property type="entry name" value="NADH-ubiquinone oxidoreductase 75 kDa subunit"/>
    <property type="match status" value="1"/>
</dbReference>
<keyword evidence="7 10" id="KW-0411">Iron-sulfur</keyword>
<dbReference type="InterPro" id="IPR019574">
    <property type="entry name" value="NADH_UbQ_OxRdtase_Gsu_4Fe4S-bd"/>
</dbReference>
<dbReference type="Gene3D" id="3.40.50.740">
    <property type="match status" value="1"/>
</dbReference>
<organism evidence="14 15">
    <name type="scientific">Mariprofundus micogutta</name>
    <dbReference type="NCBI Taxonomy" id="1921010"/>
    <lineage>
        <taxon>Bacteria</taxon>
        <taxon>Pseudomonadati</taxon>
        <taxon>Pseudomonadota</taxon>
        <taxon>Candidatius Mariprofundia</taxon>
        <taxon>Mariprofundales</taxon>
        <taxon>Mariprofundaceae</taxon>
        <taxon>Mariprofundus</taxon>
    </lineage>
</organism>
<accession>A0A1L8CPJ1</accession>
<dbReference type="Pfam" id="PF10588">
    <property type="entry name" value="NADH-G_4Fe-4S_3"/>
    <property type="match status" value="1"/>
</dbReference>
<dbReference type="InterPro" id="IPR036010">
    <property type="entry name" value="2Fe-2S_ferredoxin-like_sf"/>
</dbReference>
<evidence type="ECO:0000256" key="6">
    <source>
        <dbReference type="ARBA" id="ARBA00023004"/>
    </source>
</evidence>
<evidence type="ECO:0000259" key="11">
    <source>
        <dbReference type="PROSITE" id="PS51085"/>
    </source>
</evidence>
<keyword evidence="10" id="KW-0874">Quinone</keyword>
<feature type="domain" description="2Fe-2S ferredoxin-type" evidence="11">
    <location>
        <begin position="1"/>
        <end position="78"/>
    </location>
</feature>
<dbReference type="InterPro" id="IPR000283">
    <property type="entry name" value="NADH_UbQ_OxRdtase_75kDa_su_CS"/>
</dbReference>
<dbReference type="Pfam" id="PF22117">
    <property type="entry name" value="Fer4_Nqo3"/>
    <property type="match status" value="1"/>
</dbReference>
<evidence type="ECO:0000256" key="3">
    <source>
        <dbReference type="ARBA" id="ARBA00022485"/>
    </source>
</evidence>
<keyword evidence="10" id="KW-0001">2Fe-2S</keyword>
<dbReference type="GO" id="GO:0042773">
    <property type="term" value="P:ATP synthesis coupled electron transport"/>
    <property type="evidence" value="ECO:0007669"/>
    <property type="project" value="InterPro"/>
</dbReference>